<protein>
    <recommendedName>
        <fullName evidence="1">Cyclic-phosphate processing Receiver domain-containing protein</fullName>
    </recommendedName>
</protein>
<dbReference type="Proteomes" id="UP000323393">
    <property type="component" value="Unassembled WGS sequence"/>
</dbReference>
<dbReference type="KEGG" id="bhk:B4U37_08405"/>
<reference evidence="3 5" key="2">
    <citation type="submission" date="2019-08" db="EMBL/GenBank/DDBJ databases">
        <title>Bacillus genomes from the desert of Cuatro Cienegas, Coahuila.</title>
        <authorList>
            <person name="Olmedo-Alvarez G."/>
        </authorList>
    </citation>
    <scope>NUCLEOTIDE SEQUENCE [LARGE SCALE GENOMIC DNA]</scope>
    <source>
        <strain evidence="3 5">CH88_3T</strain>
    </source>
</reference>
<dbReference type="EMBL" id="VTEU01000001">
    <property type="protein sequence ID" value="TYS61319.1"/>
    <property type="molecule type" value="Genomic_DNA"/>
</dbReference>
<gene>
    <name evidence="2" type="ORF">B4U37_08405</name>
    <name evidence="3" type="ORF">FZC74_03315</name>
</gene>
<feature type="domain" description="Cyclic-phosphate processing Receiver" evidence="1">
    <location>
        <begin position="4"/>
        <end position="88"/>
    </location>
</feature>
<dbReference type="Pfam" id="PF20274">
    <property type="entry name" value="cREC_REC"/>
    <property type="match status" value="1"/>
</dbReference>
<dbReference type="EMBL" id="CP020880">
    <property type="protein sequence ID" value="ART76052.1"/>
    <property type="molecule type" value="Genomic_DNA"/>
</dbReference>
<evidence type="ECO:0000313" key="4">
    <source>
        <dbReference type="Proteomes" id="UP000195573"/>
    </source>
</evidence>
<organism evidence="3 5">
    <name type="scientific">Sutcliffiella horikoshii</name>
    <dbReference type="NCBI Taxonomy" id="79883"/>
    <lineage>
        <taxon>Bacteria</taxon>
        <taxon>Bacillati</taxon>
        <taxon>Bacillota</taxon>
        <taxon>Bacilli</taxon>
        <taxon>Bacillales</taxon>
        <taxon>Bacillaceae</taxon>
        <taxon>Sutcliffiella</taxon>
    </lineage>
</organism>
<evidence type="ECO:0000259" key="1">
    <source>
        <dbReference type="Pfam" id="PF20274"/>
    </source>
</evidence>
<dbReference type="InterPro" id="IPR046909">
    <property type="entry name" value="cREC_REC"/>
</dbReference>
<name>A0A1Y0CLK9_9BACI</name>
<evidence type="ECO:0000313" key="2">
    <source>
        <dbReference type="EMBL" id="ART76052.1"/>
    </source>
</evidence>
<evidence type="ECO:0000313" key="3">
    <source>
        <dbReference type="EMBL" id="TYS61319.1"/>
    </source>
</evidence>
<reference evidence="2 4" key="1">
    <citation type="submission" date="2017-04" db="EMBL/GenBank/DDBJ databases">
        <title>Complete Genome Sequence of the Bacillus horikoshii 20a strain from Cuatro Cienegas, Coahuila, Mexico.</title>
        <authorList>
            <person name="Zarza E."/>
            <person name="Alcaraz L.D."/>
            <person name="Aguilar-Salinas B."/>
            <person name="Islas A."/>
            <person name="Olmedo-Alvarez G."/>
        </authorList>
    </citation>
    <scope>NUCLEOTIDE SEQUENCE [LARGE SCALE GENOMIC DNA]</scope>
    <source>
        <strain evidence="2 4">20a</strain>
    </source>
</reference>
<evidence type="ECO:0000313" key="5">
    <source>
        <dbReference type="Proteomes" id="UP000323393"/>
    </source>
</evidence>
<proteinExistence type="predicted"/>
<sequence length="109" mass="12538">MLKINVFLDDSRTCPNGYILVEDIDQCLTLLESHAIGHLSLDHDLLNRHRNGLLLVHKMVENELYADRITIHSANSVGSKAMYRYLKQAQEDMKMPPNIKVLLRPLPLF</sequence>
<dbReference type="AlphaFoldDB" id="A0A1Y0CLK9"/>
<keyword evidence="4" id="KW-1185">Reference proteome</keyword>
<accession>A0A1Y0CLK9</accession>
<dbReference type="Proteomes" id="UP000195573">
    <property type="component" value="Chromosome"/>
</dbReference>